<keyword evidence="3" id="KW-1185">Reference proteome</keyword>
<feature type="region of interest" description="Disordered" evidence="1">
    <location>
        <begin position="187"/>
        <end position="227"/>
    </location>
</feature>
<reference evidence="2 3" key="1">
    <citation type="journal article" date="2023" name="BMC Biotechnol.">
        <title>Vitis rotundifolia cv Carlos genome sequencing.</title>
        <authorList>
            <person name="Huff M."/>
            <person name="Hulse-Kemp A."/>
            <person name="Scheffler B."/>
            <person name="Youngblood R."/>
            <person name="Simpson S."/>
            <person name="Babiker E."/>
            <person name="Staton M."/>
        </authorList>
    </citation>
    <scope>NUCLEOTIDE SEQUENCE [LARGE SCALE GENOMIC DNA]</scope>
    <source>
        <tissue evidence="2">Leaf</tissue>
    </source>
</reference>
<dbReference type="Proteomes" id="UP001168098">
    <property type="component" value="Unassembled WGS sequence"/>
</dbReference>
<sequence length="323" mass="36069">MTTQGAQSPTAIHFSIDGRQGILEARHIAEALHIPFQPEDPSHFRQWSSISQRDMVRILSRGTSGASFILRRDLPPGMLLVDVLLRSNLFPLQHLVQRRGPILDALFRISEGFYFGPHHLIMAALLYFEEKVHKKKLQRADTIPLLFPRLLCHILEHLGHPSEPHLERRHHCREHFTLDQWTQLDESPIDPIPPAPAVPTAPSMPQATPTDPPATPPVPPAAPAPSEAPITISATEFRAMIHLFKTLTATHNALFQQMRDIRAQQDQHTTILRQIQQHLGLPPLHTDIPGPSEPLAPAEETIPPQATQEAAIEPSSPPQSPVH</sequence>
<dbReference type="EMBL" id="JARBHA010000018">
    <property type="protein sequence ID" value="KAJ9675884.1"/>
    <property type="molecule type" value="Genomic_DNA"/>
</dbReference>
<organism evidence="2 3">
    <name type="scientific">Vitis rotundifolia</name>
    <name type="common">Muscadine grape</name>
    <dbReference type="NCBI Taxonomy" id="103349"/>
    <lineage>
        <taxon>Eukaryota</taxon>
        <taxon>Viridiplantae</taxon>
        <taxon>Streptophyta</taxon>
        <taxon>Embryophyta</taxon>
        <taxon>Tracheophyta</taxon>
        <taxon>Spermatophyta</taxon>
        <taxon>Magnoliopsida</taxon>
        <taxon>eudicotyledons</taxon>
        <taxon>Gunneridae</taxon>
        <taxon>Pentapetalae</taxon>
        <taxon>rosids</taxon>
        <taxon>Vitales</taxon>
        <taxon>Vitaceae</taxon>
        <taxon>Viteae</taxon>
        <taxon>Vitis</taxon>
    </lineage>
</organism>
<proteinExistence type="predicted"/>
<comment type="caution">
    <text evidence="2">The sequence shown here is derived from an EMBL/GenBank/DDBJ whole genome shotgun (WGS) entry which is preliminary data.</text>
</comment>
<feature type="compositionally biased region" description="Pro residues" evidence="1">
    <location>
        <begin position="210"/>
        <end position="223"/>
    </location>
</feature>
<feature type="compositionally biased region" description="Low complexity" evidence="1">
    <location>
        <begin position="200"/>
        <end position="209"/>
    </location>
</feature>
<feature type="compositionally biased region" description="Pro residues" evidence="1">
    <location>
        <begin position="190"/>
        <end position="199"/>
    </location>
</feature>
<evidence type="ECO:0000313" key="3">
    <source>
        <dbReference type="Proteomes" id="UP001168098"/>
    </source>
</evidence>
<accession>A0AA38YSX9</accession>
<dbReference type="AlphaFoldDB" id="A0AA38YSX9"/>
<feature type="region of interest" description="Disordered" evidence="1">
    <location>
        <begin position="285"/>
        <end position="323"/>
    </location>
</feature>
<evidence type="ECO:0000313" key="2">
    <source>
        <dbReference type="EMBL" id="KAJ9675884.1"/>
    </source>
</evidence>
<protein>
    <submittedName>
        <fullName evidence="2">Uncharacterized protein</fullName>
    </submittedName>
</protein>
<name>A0AA38YSX9_VITRO</name>
<gene>
    <name evidence="2" type="ORF">PVL29_024716</name>
</gene>
<evidence type="ECO:0000256" key="1">
    <source>
        <dbReference type="SAM" id="MobiDB-lite"/>
    </source>
</evidence>